<comment type="caution">
    <text evidence="2">The sequence shown here is derived from an EMBL/GenBank/DDBJ whole genome shotgun (WGS) entry which is preliminary data.</text>
</comment>
<sequence length="269" mass="31482">MQQEKKKVTENLFPYIFNETVAFYQKRYVKNVAKKNLVKLGINENTASRYIGSLDDMLHGEGYKSTMNLSATDYFLQKISDKFGEEKLQKALSALKQHLEYYTSLKDRTKNSKNGLWEIYYKYRNVTKIEDEDDLEQNCLDKIVIKEDIKAIVDDLMNLKVSDPVSVVINKKVFKRDNKTISQLKYLRGYCCQMCGIQILKADGSFYIEGAHIDPKKDWGNELPNNILILCPNHHKEFDYGNLERISRDDEHFKFKLNGEIYDISLKLE</sequence>
<accession>A0ABR6KM79</accession>
<dbReference type="CDD" id="cd00085">
    <property type="entry name" value="HNHc"/>
    <property type="match status" value="1"/>
</dbReference>
<gene>
    <name evidence="2" type="ORF">GGQ57_002523</name>
</gene>
<proteinExistence type="predicted"/>
<evidence type="ECO:0000259" key="1">
    <source>
        <dbReference type="SMART" id="SM00507"/>
    </source>
</evidence>
<keyword evidence="3" id="KW-1185">Reference proteome</keyword>
<keyword evidence="2" id="KW-0540">Nuclease</keyword>
<dbReference type="RefSeq" id="WP_183670989.1">
    <property type="nucleotide sequence ID" value="NZ_BMPB01000012.1"/>
</dbReference>
<reference evidence="2 3" key="1">
    <citation type="submission" date="2020-08" db="EMBL/GenBank/DDBJ databases">
        <title>Genomic Encyclopedia of Type Strains, Phase IV (KMG-IV): sequencing the most valuable type-strain genomes for metagenomic binning, comparative biology and taxonomic classification.</title>
        <authorList>
            <person name="Goeker M."/>
        </authorList>
    </citation>
    <scope>NUCLEOTIDE SEQUENCE [LARGE SCALE GENOMIC DNA]</scope>
    <source>
        <strain evidence="2 3">DSM 102983</strain>
    </source>
</reference>
<dbReference type="EMBL" id="JACHOC010000004">
    <property type="protein sequence ID" value="MBB4622623.1"/>
    <property type="molecule type" value="Genomic_DNA"/>
</dbReference>
<protein>
    <submittedName>
        <fullName evidence="2">Restriction endonuclease</fullName>
    </submittedName>
</protein>
<evidence type="ECO:0000313" key="3">
    <source>
        <dbReference type="Proteomes" id="UP000533637"/>
    </source>
</evidence>
<feature type="domain" description="HNH nuclease" evidence="1">
    <location>
        <begin position="180"/>
        <end position="236"/>
    </location>
</feature>
<dbReference type="SMART" id="SM00507">
    <property type="entry name" value="HNHc"/>
    <property type="match status" value="1"/>
</dbReference>
<dbReference type="Proteomes" id="UP000533637">
    <property type="component" value="Unassembled WGS sequence"/>
</dbReference>
<keyword evidence="2" id="KW-0378">Hydrolase</keyword>
<dbReference type="Pfam" id="PF13391">
    <property type="entry name" value="HNH_2"/>
    <property type="match status" value="1"/>
</dbReference>
<evidence type="ECO:0000313" key="2">
    <source>
        <dbReference type="EMBL" id="MBB4622623.1"/>
    </source>
</evidence>
<name>A0ABR6KM79_9BACT</name>
<keyword evidence="2" id="KW-0255">Endonuclease</keyword>
<dbReference type="GO" id="GO:0004519">
    <property type="term" value="F:endonuclease activity"/>
    <property type="evidence" value="ECO:0007669"/>
    <property type="project" value="UniProtKB-KW"/>
</dbReference>
<organism evidence="2 3">
    <name type="scientific">Parabacteroides faecis</name>
    <dbReference type="NCBI Taxonomy" id="1217282"/>
    <lineage>
        <taxon>Bacteria</taxon>
        <taxon>Pseudomonadati</taxon>
        <taxon>Bacteroidota</taxon>
        <taxon>Bacteroidia</taxon>
        <taxon>Bacteroidales</taxon>
        <taxon>Tannerellaceae</taxon>
        <taxon>Parabacteroides</taxon>
    </lineage>
</organism>
<dbReference type="InterPro" id="IPR003615">
    <property type="entry name" value="HNH_nuc"/>
</dbReference>